<evidence type="ECO:0000256" key="3">
    <source>
        <dbReference type="ARBA" id="ARBA00022833"/>
    </source>
</evidence>
<evidence type="ECO:0000256" key="2">
    <source>
        <dbReference type="ARBA" id="ARBA00022771"/>
    </source>
</evidence>
<feature type="compositionally biased region" description="Polar residues" evidence="5">
    <location>
        <begin position="110"/>
        <end position="132"/>
    </location>
</feature>
<proteinExistence type="predicted"/>
<evidence type="ECO:0000256" key="4">
    <source>
        <dbReference type="PROSITE-ProRule" id="PRU00175"/>
    </source>
</evidence>
<dbReference type="InterPro" id="IPR013083">
    <property type="entry name" value="Znf_RING/FYVE/PHD"/>
</dbReference>
<name>A0AAW0X3L0_CHEQU</name>
<dbReference type="PANTHER" id="PTHR47156">
    <property type="entry name" value="PROTEIN CBG20824"/>
    <property type="match status" value="1"/>
</dbReference>
<dbReference type="InterPro" id="IPR017907">
    <property type="entry name" value="Znf_RING_CS"/>
</dbReference>
<evidence type="ECO:0000313" key="8">
    <source>
        <dbReference type="Proteomes" id="UP001445076"/>
    </source>
</evidence>
<dbReference type="EMBL" id="JARKIK010000053">
    <property type="protein sequence ID" value="KAK8733776.1"/>
    <property type="molecule type" value="Genomic_DNA"/>
</dbReference>
<feature type="region of interest" description="Disordered" evidence="5">
    <location>
        <begin position="77"/>
        <end position="170"/>
    </location>
</feature>
<evidence type="ECO:0000259" key="6">
    <source>
        <dbReference type="PROSITE" id="PS50089"/>
    </source>
</evidence>
<dbReference type="Pfam" id="PF13445">
    <property type="entry name" value="zf-RING_UBOX"/>
    <property type="match status" value="1"/>
</dbReference>
<evidence type="ECO:0000256" key="5">
    <source>
        <dbReference type="SAM" id="MobiDB-lite"/>
    </source>
</evidence>
<keyword evidence="3" id="KW-0862">Zinc</keyword>
<accession>A0AAW0X3L0</accession>
<dbReference type="AlphaFoldDB" id="A0AAW0X3L0"/>
<dbReference type="Gene3D" id="3.30.40.10">
    <property type="entry name" value="Zinc/RING finger domain, C3HC4 (zinc finger)"/>
    <property type="match status" value="1"/>
</dbReference>
<reference evidence="7 8" key="1">
    <citation type="journal article" date="2024" name="BMC Genomics">
        <title>Genome assembly of redclaw crayfish (Cherax quadricarinatus) provides insights into its immune adaptation and hypoxia tolerance.</title>
        <authorList>
            <person name="Liu Z."/>
            <person name="Zheng J."/>
            <person name="Li H."/>
            <person name="Fang K."/>
            <person name="Wang S."/>
            <person name="He J."/>
            <person name="Zhou D."/>
            <person name="Weng S."/>
            <person name="Chi M."/>
            <person name="Gu Z."/>
            <person name="He J."/>
            <person name="Li F."/>
            <person name="Wang M."/>
        </authorList>
    </citation>
    <scope>NUCLEOTIDE SEQUENCE [LARGE SCALE GENOMIC DNA]</scope>
    <source>
        <strain evidence="7">ZL_2023a</strain>
    </source>
</reference>
<evidence type="ECO:0000256" key="1">
    <source>
        <dbReference type="ARBA" id="ARBA00022723"/>
    </source>
</evidence>
<dbReference type="GO" id="GO:0008270">
    <property type="term" value="F:zinc ion binding"/>
    <property type="evidence" value="ECO:0007669"/>
    <property type="project" value="UniProtKB-KW"/>
</dbReference>
<keyword evidence="2 4" id="KW-0863">Zinc-finger</keyword>
<dbReference type="InterPro" id="IPR052667">
    <property type="entry name" value="E3_ubiquitin-ligase_RING"/>
</dbReference>
<dbReference type="PROSITE" id="PS50089">
    <property type="entry name" value="ZF_RING_2"/>
    <property type="match status" value="1"/>
</dbReference>
<dbReference type="Proteomes" id="UP001445076">
    <property type="component" value="Unassembled WGS sequence"/>
</dbReference>
<dbReference type="InterPro" id="IPR027370">
    <property type="entry name" value="Znf-RING_euk"/>
</dbReference>
<dbReference type="InterPro" id="IPR001841">
    <property type="entry name" value="Znf_RING"/>
</dbReference>
<dbReference type="PROSITE" id="PS00518">
    <property type="entry name" value="ZF_RING_1"/>
    <property type="match status" value="1"/>
</dbReference>
<dbReference type="SUPFAM" id="SSF57850">
    <property type="entry name" value="RING/U-box"/>
    <property type="match status" value="1"/>
</dbReference>
<protein>
    <recommendedName>
        <fullName evidence="6">RING-type domain-containing protein</fullName>
    </recommendedName>
</protein>
<evidence type="ECO:0000313" key="7">
    <source>
        <dbReference type="EMBL" id="KAK8733776.1"/>
    </source>
</evidence>
<feature type="compositionally biased region" description="Polar residues" evidence="5">
    <location>
        <begin position="77"/>
        <end position="87"/>
    </location>
</feature>
<keyword evidence="1" id="KW-0479">Metal-binding</keyword>
<keyword evidence="8" id="KW-1185">Reference proteome</keyword>
<feature type="domain" description="RING-type" evidence="6">
    <location>
        <begin position="7"/>
        <end position="51"/>
    </location>
</feature>
<organism evidence="7 8">
    <name type="scientific">Cherax quadricarinatus</name>
    <name type="common">Australian red claw crayfish</name>
    <dbReference type="NCBI Taxonomy" id="27406"/>
    <lineage>
        <taxon>Eukaryota</taxon>
        <taxon>Metazoa</taxon>
        <taxon>Ecdysozoa</taxon>
        <taxon>Arthropoda</taxon>
        <taxon>Crustacea</taxon>
        <taxon>Multicrustacea</taxon>
        <taxon>Malacostraca</taxon>
        <taxon>Eumalacostraca</taxon>
        <taxon>Eucarida</taxon>
        <taxon>Decapoda</taxon>
        <taxon>Pleocyemata</taxon>
        <taxon>Astacidea</taxon>
        <taxon>Parastacoidea</taxon>
        <taxon>Parastacidae</taxon>
        <taxon>Cherax</taxon>
    </lineage>
</organism>
<gene>
    <name evidence="7" type="ORF">OTU49_006473</name>
</gene>
<comment type="caution">
    <text evidence="7">The sequence shown here is derived from an EMBL/GenBank/DDBJ whole genome shotgun (WGS) entry which is preliminary data.</text>
</comment>
<sequence length="248" mass="27705">MDINLTCRVCLGEFDSNAHRPLLLPACGHTFCTSCIGHLYKQSNLGCPECKKANAIKAISSLPVNYSLLSVVQSKQRSTSTSETMNSPPDVKPKSFVSPESCHVPHKTLQKSQNINSPHPLNSVPQVTSSLKNVYRGSSRRENSNSHHSTSQRSHQFAEESSRAASFSPEMINKDPETMTLQDELDFQMAVHLTFCKDASHGHDDPTRSFHCWQYPEDEELHTALALSRGYLGQTTYEQPTRQHSNFS</sequence>
<dbReference type="PANTHER" id="PTHR47156:SF10">
    <property type="entry name" value="E3 UBIQUITIN-PROTEIN LIGASE TRIM-21-RELATED"/>
    <property type="match status" value="1"/>
</dbReference>
<dbReference type="SMART" id="SM00184">
    <property type="entry name" value="RING"/>
    <property type="match status" value="1"/>
</dbReference>